<keyword evidence="1" id="KW-0802">TPR repeat</keyword>
<dbReference type="Pfam" id="PF13181">
    <property type="entry name" value="TPR_8"/>
    <property type="match status" value="1"/>
</dbReference>
<feature type="repeat" description="TPR" evidence="1">
    <location>
        <begin position="81"/>
        <end position="114"/>
    </location>
</feature>
<feature type="repeat" description="TPR" evidence="1">
    <location>
        <begin position="430"/>
        <end position="463"/>
    </location>
</feature>
<dbReference type="Pfam" id="PF14559">
    <property type="entry name" value="TPR_19"/>
    <property type="match status" value="1"/>
</dbReference>
<dbReference type="STRING" id="332977.SAMN05421740_10778"/>
<dbReference type="SMART" id="SM00028">
    <property type="entry name" value="TPR"/>
    <property type="match status" value="9"/>
</dbReference>
<evidence type="ECO:0000256" key="1">
    <source>
        <dbReference type="PROSITE-ProRule" id="PRU00339"/>
    </source>
</evidence>
<protein>
    <submittedName>
        <fullName evidence="2">Tetratricopeptide repeat-containing protein</fullName>
    </submittedName>
</protein>
<reference evidence="3" key="1">
    <citation type="submission" date="2016-10" db="EMBL/GenBank/DDBJ databases">
        <authorList>
            <person name="Varghese N."/>
            <person name="Submissions S."/>
        </authorList>
    </citation>
    <scope>NUCLEOTIDE SEQUENCE [LARGE SCALE GENOMIC DNA]</scope>
    <source>
        <strain evidence="3">Jip14</strain>
    </source>
</reference>
<dbReference type="EMBL" id="FNZR01000007">
    <property type="protein sequence ID" value="SEL58878.1"/>
    <property type="molecule type" value="Genomic_DNA"/>
</dbReference>
<sequence>MGQVIIKVCVFRRIVVIGWLVFMGSVVCAQEEVAVPKVLSVGDSLLIKELYFQGIQQKSSGQLAAAENTFDKLVRLQPDNDAAHFELARIYFENKDYAAAERAAKRAAELHPENEWYWTMLLDVYKKTANVKGMPPVFDKLITLNPNKASNYHDKAYTLYLDKQYEDALATWDTIAGKFGETNDQYLAKHQIYLAQGDTLSAIKELELLAAKKPAESKGYILLAELYTDIEEPKKALALLDSVAGIFPNEPLVLLSKSDTYLAMGKQRQAYDFLRQAFLSDKLDIDAKAGILYTAINEHDHPIDAKYLTGLADLLAETYPREAKAHAVKGDIYVQLQQPEQGRQAYLDALDKNRYIEGVWQQLLQVELQMGRYDDVEAHGKEALQLFANHPLMLFFTGHGFLGNKNYQEARAYLEAALNNADETHTPLLTQVYSNLGDIYNALSMHAESDVAYQEAITLDSTNAYALNNYAYYLAMRKEKLAMAADMSKKSNEIMPDYASYEDTYAWVLFQQGKYNEALVWIERAIKHSEVVSDTLLEHYGDILAQLGNTNGAITQWKKARTISQSVGKDIDKLSKKIDAKQYID</sequence>
<proteinExistence type="predicted"/>
<dbReference type="PANTHER" id="PTHR12558">
    <property type="entry name" value="CELL DIVISION CYCLE 16,23,27"/>
    <property type="match status" value="1"/>
</dbReference>
<dbReference type="PANTHER" id="PTHR12558:SF13">
    <property type="entry name" value="CELL DIVISION CYCLE PROTEIN 27 HOMOLOG"/>
    <property type="match status" value="1"/>
</dbReference>
<name>A0A1H7RFU4_9SPHI</name>
<dbReference type="OrthoDB" id="9814220at2"/>
<evidence type="ECO:0000313" key="3">
    <source>
        <dbReference type="Proteomes" id="UP000198916"/>
    </source>
</evidence>
<accession>A0A1H7RFU4</accession>
<dbReference type="Gene3D" id="1.25.40.10">
    <property type="entry name" value="Tetratricopeptide repeat domain"/>
    <property type="match status" value="4"/>
</dbReference>
<dbReference type="AlphaFoldDB" id="A0A1H7RFU4"/>
<dbReference type="InterPro" id="IPR019734">
    <property type="entry name" value="TPR_rpt"/>
</dbReference>
<gene>
    <name evidence="2" type="ORF">SAMN05421740_10778</name>
</gene>
<keyword evidence="3" id="KW-1185">Reference proteome</keyword>
<organism evidence="2 3">
    <name type="scientific">Parapedobacter koreensis</name>
    <dbReference type="NCBI Taxonomy" id="332977"/>
    <lineage>
        <taxon>Bacteria</taxon>
        <taxon>Pseudomonadati</taxon>
        <taxon>Bacteroidota</taxon>
        <taxon>Sphingobacteriia</taxon>
        <taxon>Sphingobacteriales</taxon>
        <taxon>Sphingobacteriaceae</taxon>
        <taxon>Parapedobacter</taxon>
    </lineage>
</organism>
<dbReference type="InterPro" id="IPR011990">
    <property type="entry name" value="TPR-like_helical_dom_sf"/>
</dbReference>
<dbReference type="Proteomes" id="UP000198916">
    <property type="component" value="Unassembled WGS sequence"/>
</dbReference>
<dbReference type="SUPFAM" id="SSF48452">
    <property type="entry name" value="TPR-like"/>
    <property type="match status" value="2"/>
</dbReference>
<dbReference type="PROSITE" id="PS50005">
    <property type="entry name" value="TPR"/>
    <property type="match status" value="2"/>
</dbReference>
<evidence type="ECO:0000313" key="2">
    <source>
        <dbReference type="EMBL" id="SEL58878.1"/>
    </source>
</evidence>